<dbReference type="GO" id="GO:0009847">
    <property type="term" value="P:spore germination"/>
    <property type="evidence" value="ECO:0007669"/>
    <property type="project" value="InterPro"/>
</dbReference>
<evidence type="ECO:0000256" key="7">
    <source>
        <dbReference type="ARBA" id="ARBA00023136"/>
    </source>
</evidence>
<dbReference type="GO" id="GO:0016020">
    <property type="term" value="C:membrane"/>
    <property type="evidence" value="ECO:0007669"/>
    <property type="project" value="UniProtKB-SubCell"/>
</dbReference>
<feature type="transmembrane region" description="Helical" evidence="8">
    <location>
        <begin position="33"/>
        <end position="56"/>
    </location>
</feature>
<dbReference type="Proteomes" id="UP000623681">
    <property type="component" value="Unassembled WGS sequence"/>
</dbReference>
<evidence type="ECO:0000256" key="2">
    <source>
        <dbReference type="ARBA" id="ARBA00007998"/>
    </source>
</evidence>
<feature type="transmembrane region" description="Helical" evidence="8">
    <location>
        <begin position="213"/>
        <end position="235"/>
    </location>
</feature>
<organism evidence="9 10">
    <name type="scientific">Clostridium paridis</name>
    <dbReference type="NCBI Taxonomy" id="2803863"/>
    <lineage>
        <taxon>Bacteria</taxon>
        <taxon>Bacillati</taxon>
        <taxon>Bacillota</taxon>
        <taxon>Clostridia</taxon>
        <taxon>Eubacteriales</taxon>
        <taxon>Clostridiaceae</taxon>
        <taxon>Clostridium</taxon>
    </lineage>
</organism>
<keyword evidence="7 8" id="KW-0472">Membrane</keyword>
<evidence type="ECO:0000256" key="3">
    <source>
        <dbReference type="ARBA" id="ARBA00022448"/>
    </source>
</evidence>
<evidence type="ECO:0000313" key="10">
    <source>
        <dbReference type="Proteomes" id="UP000623681"/>
    </source>
</evidence>
<feature type="transmembrane region" description="Helical" evidence="8">
    <location>
        <begin position="307"/>
        <end position="326"/>
    </location>
</feature>
<feature type="transmembrane region" description="Helical" evidence="8">
    <location>
        <begin position="111"/>
        <end position="128"/>
    </location>
</feature>
<feature type="transmembrane region" description="Helical" evidence="8">
    <location>
        <begin position="338"/>
        <end position="361"/>
    </location>
</feature>
<keyword evidence="5 8" id="KW-0812">Transmembrane</keyword>
<comment type="caution">
    <text evidence="9">The sequence shown here is derived from an EMBL/GenBank/DDBJ whole genome shotgun (WGS) entry which is preliminary data.</text>
</comment>
<feature type="transmembrane region" description="Helical" evidence="8">
    <location>
        <begin position="265"/>
        <end position="286"/>
    </location>
</feature>
<keyword evidence="6 8" id="KW-1133">Transmembrane helix</keyword>
<keyword evidence="10" id="KW-1185">Reference proteome</keyword>
<dbReference type="Pfam" id="PF03845">
    <property type="entry name" value="Spore_permease"/>
    <property type="match status" value="1"/>
</dbReference>
<feature type="transmembrane region" description="Helical" evidence="8">
    <location>
        <begin position="76"/>
        <end position="99"/>
    </location>
</feature>
<feature type="transmembrane region" description="Helical" evidence="8">
    <location>
        <begin position="6"/>
        <end position="26"/>
    </location>
</feature>
<keyword evidence="4" id="KW-0309">Germination</keyword>
<dbReference type="AlphaFoldDB" id="A0A937FJJ1"/>
<reference evidence="9" key="1">
    <citation type="submission" date="2021-01" db="EMBL/GenBank/DDBJ databases">
        <title>Genome public.</title>
        <authorList>
            <person name="Liu C."/>
            <person name="Sun Q."/>
        </authorList>
    </citation>
    <scope>NUCLEOTIDE SEQUENCE</scope>
    <source>
        <strain evidence="9">YIM B02565</strain>
    </source>
</reference>
<name>A0A937FJJ1_9CLOT</name>
<dbReference type="PANTHER" id="PTHR34975">
    <property type="entry name" value="SPORE GERMINATION PROTEIN A2"/>
    <property type="match status" value="1"/>
</dbReference>
<accession>A0A937FJJ1</accession>
<dbReference type="PANTHER" id="PTHR34975:SF2">
    <property type="entry name" value="SPORE GERMINATION PROTEIN A2"/>
    <property type="match status" value="1"/>
</dbReference>
<dbReference type="RefSeq" id="WP_202768920.1">
    <property type="nucleotide sequence ID" value="NZ_JAESWA010000024.1"/>
</dbReference>
<dbReference type="InterPro" id="IPR004761">
    <property type="entry name" value="Spore_GerAB"/>
</dbReference>
<keyword evidence="3" id="KW-0813">Transport</keyword>
<protein>
    <submittedName>
        <fullName evidence="9">GerAB/ArcD/ProY family transporter</fullName>
    </submittedName>
</protein>
<evidence type="ECO:0000256" key="8">
    <source>
        <dbReference type="SAM" id="Phobius"/>
    </source>
</evidence>
<gene>
    <name evidence="9" type="ORF">JK634_16955</name>
</gene>
<sequence>MKRYFFYLVFINSINNIIIFLPRIILHDQYQGSIMAIIFAIPFGTILLYLFMKSIINFPNKAFPEILSITFPRWAQISIMLFICSLWYISGFFMLLALIQMIQRFIFFKMSEYMLLAILVLVLIWAIQTDGLTIFHSLEIFLIIIIPMILFIFTKAIFNHYFSWDSCLEVVTHTFSMPTLSSYAVTTYMFTGYTDMLVFNKFFNKENFQLKHIWVFPLIELFLLIFALFIPIGFLGTQQASSFNYPWIATTDCISIKIGIIERTMFIYILLFFFTAIINIIIHWYVSFELINDMFKLQIKPNKTQKIPWYILGVFGIIPFLLIGIFKNEEAIFSSGTVWLILRLFAEPIVVGLVILTAYIAKKKGAT</sequence>
<evidence type="ECO:0000256" key="5">
    <source>
        <dbReference type="ARBA" id="ARBA00022692"/>
    </source>
</evidence>
<dbReference type="EMBL" id="JAESWA010000024">
    <property type="protein sequence ID" value="MBL4933483.1"/>
    <property type="molecule type" value="Genomic_DNA"/>
</dbReference>
<comment type="subcellular location">
    <subcellularLocation>
        <location evidence="1">Membrane</location>
        <topology evidence="1">Multi-pass membrane protein</topology>
    </subcellularLocation>
</comment>
<evidence type="ECO:0000256" key="6">
    <source>
        <dbReference type="ARBA" id="ARBA00022989"/>
    </source>
</evidence>
<comment type="similarity">
    <text evidence="2">Belongs to the amino acid-polyamine-organocation (APC) superfamily. Spore germination protein (SGP) (TC 2.A.3.9) family.</text>
</comment>
<evidence type="ECO:0000256" key="4">
    <source>
        <dbReference type="ARBA" id="ARBA00022544"/>
    </source>
</evidence>
<proteinExistence type="inferred from homology"/>
<evidence type="ECO:0000313" key="9">
    <source>
        <dbReference type="EMBL" id="MBL4933483.1"/>
    </source>
</evidence>
<feature type="transmembrane region" description="Helical" evidence="8">
    <location>
        <begin position="134"/>
        <end position="153"/>
    </location>
</feature>
<evidence type="ECO:0000256" key="1">
    <source>
        <dbReference type="ARBA" id="ARBA00004141"/>
    </source>
</evidence>